<keyword evidence="5 6" id="KW-0408">Iron</keyword>
<keyword evidence="1" id="KW-0813">Transport</keyword>
<evidence type="ECO:0000313" key="11">
    <source>
        <dbReference type="Proteomes" id="UP000428803"/>
    </source>
</evidence>
<gene>
    <name evidence="10" type="ORF">EUU25_06975</name>
</gene>
<feature type="compositionally biased region" description="Polar residues" evidence="7">
    <location>
        <begin position="35"/>
        <end position="50"/>
    </location>
</feature>
<proteinExistence type="predicted"/>
<feature type="chain" id="PRO_5026163560" evidence="8">
    <location>
        <begin position="27"/>
        <end position="165"/>
    </location>
</feature>
<dbReference type="InterPro" id="IPR002327">
    <property type="entry name" value="Cyt_c_1A/1B"/>
</dbReference>
<organism evidence="10 11">
    <name type="scientific">Sphingorhabdus lacus</name>
    <dbReference type="NCBI Taxonomy" id="392610"/>
    <lineage>
        <taxon>Bacteria</taxon>
        <taxon>Pseudomonadati</taxon>
        <taxon>Pseudomonadota</taxon>
        <taxon>Alphaproteobacteria</taxon>
        <taxon>Sphingomonadales</taxon>
        <taxon>Sphingomonadaceae</taxon>
        <taxon>Sphingorhabdus</taxon>
    </lineage>
</organism>
<dbReference type="GO" id="GO:0020037">
    <property type="term" value="F:heme binding"/>
    <property type="evidence" value="ECO:0007669"/>
    <property type="project" value="InterPro"/>
</dbReference>
<keyword evidence="8" id="KW-0732">Signal</keyword>
<dbReference type="EMBL" id="CP035733">
    <property type="protein sequence ID" value="QGY80384.1"/>
    <property type="molecule type" value="Genomic_DNA"/>
</dbReference>
<evidence type="ECO:0000256" key="6">
    <source>
        <dbReference type="PROSITE-ProRule" id="PRU00433"/>
    </source>
</evidence>
<evidence type="ECO:0000256" key="4">
    <source>
        <dbReference type="ARBA" id="ARBA00022982"/>
    </source>
</evidence>
<reference evidence="11" key="1">
    <citation type="submission" date="2019-01" db="EMBL/GenBank/DDBJ databases">
        <title>Sphingorhabdus lacus sp.nov., isolated from an oligotrophic freshwater lake.</title>
        <authorList>
            <person name="Park M."/>
        </authorList>
    </citation>
    <scope>NUCLEOTIDE SEQUENCE [LARGE SCALE GENOMIC DNA]</scope>
    <source>
        <strain evidence="11">IMCC1753</strain>
    </source>
</reference>
<name>A0A6I6L6V8_9SPHN</name>
<feature type="region of interest" description="Disordered" evidence="7">
    <location>
        <begin position="28"/>
        <end position="51"/>
    </location>
</feature>
<dbReference type="PANTHER" id="PTHR11961">
    <property type="entry name" value="CYTOCHROME C"/>
    <property type="match status" value="1"/>
</dbReference>
<evidence type="ECO:0000259" key="9">
    <source>
        <dbReference type="PROSITE" id="PS51007"/>
    </source>
</evidence>
<dbReference type="Proteomes" id="UP000428803">
    <property type="component" value="Chromosome"/>
</dbReference>
<accession>A0A6I6L6V8</accession>
<keyword evidence="11" id="KW-1185">Reference proteome</keyword>
<dbReference type="InterPro" id="IPR036909">
    <property type="entry name" value="Cyt_c-like_dom_sf"/>
</dbReference>
<feature type="domain" description="Cytochrome c" evidence="9">
    <location>
        <begin position="63"/>
        <end position="163"/>
    </location>
</feature>
<dbReference type="AlphaFoldDB" id="A0A6I6L6V8"/>
<evidence type="ECO:0000256" key="5">
    <source>
        <dbReference type="ARBA" id="ARBA00023004"/>
    </source>
</evidence>
<dbReference type="Gene3D" id="1.10.760.10">
    <property type="entry name" value="Cytochrome c-like domain"/>
    <property type="match status" value="1"/>
</dbReference>
<dbReference type="KEGG" id="slaa:EUU25_06975"/>
<evidence type="ECO:0000256" key="3">
    <source>
        <dbReference type="ARBA" id="ARBA00022723"/>
    </source>
</evidence>
<keyword evidence="3 6" id="KW-0479">Metal-binding</keyword>
<evidence type="ECO:0000256" key="8">
    <source>
        <dbReference type="SAM" id="SignalP"/>
    </source>
</evidence>
<dbReference type="InterPro" id="IPR009056">
    <property type="entry name" value="Cyt_c-like_dom"/>
</dbReference>
<evidence type="ECO:0000313" key="10">
    <source>
        <dbReference type="EMBL" id="QGY80384.1"/>
    </source>
</evidence>
<dbReference type="PROSITE" id="PS51007">
    <property type="entry name" value="CYTC"/>
    <property type="match status" value="1"/>
</dbReference>
<evidence type="ECO:0000256" key="2">
    <source>
        <dbReference type="ARBA" id="ARBA00022617"/>
    </source>
</evidence>
<dbReference type="GO" id="GO:0009055">
    <property type="term" value="F:electron transfer activity"/>
    <property type="evidence" value="ECO:0007669"/>
    <property type="project" value="InterPro"/>
</dbReference>
<evidence type="ECO:0000256" key="1">
    <source>
        <dbReference type="ARBA" id="ARBA00022448"/>
    </source>
</evidence>
<dbReference type="RefSeq" id="WP_158899561.1">
    <property type="nucleotide sequence ID" value="NZ_CP035733.1"/>
</dbReference>
<dbReference type="Pfam" id="PF00034">
    <property type="entry name" value="Cytochrom_C"/>
    <property type="match status" value="1"/>
</dbReference>
<dbReference type="OrthoDB" id="9805828at2"/>
<dbReference type="SUPFAM" id="SSF46626">
    <property type="entry name" value="Cytochrome c"/>
    <property type="match status" value="1"/>
</dbReference>
<dbReference type="PROSITE" id="PS51257">
    <property type="entry name" value="PROKAR_LIPOPROTEIN"/>
    <property type="match status" value="1"/>
</dbReference>
<keyword evidence="4" id="KW-0249">Electron transport</keyword>
<dbReference type="PRINTS" id="PR00604">
    <property type="entry name" value="CYTCHRMECIAB"/>
</dbReference>
<feature type="signal peptide" evidence="8">
    <location>
        <begin position="1"/>
        <end position="26"/>
    </location>
</feature>
<dbReference type="GO" id="GO:0046872">
    <property type="term" value="F:metal ion binding"/>
    <property type="evidence" value="ECO:0007669"/>
    <property type="project" value="UniProtKB-KW"/>
</dbReference>
<protein>
    <submittedName>
        <fullName evidence="10">C-type cytochrome</fullName>
    </submittedName>
</protein>
<evidence type="ECO:0000256" key="7">
    <source>
        <dbReference type="SAM" id="MobiDB-lite"/>
    </source>
</evidence>
<sequence>MDKAHIGKFRLALLSALCLAGTAACSEPAEDSKDSNPGASVEATSSTPAAGSSDYATLAADAGQVEAGKKLFSNCAVCHSVDPGNPSPAGPKLIAVVGRKIGGAEDFRYSQALKNADGSWTPEKLDVFLKDPMAAYPGTSMAFGGLAKEADRKAIIAYLASIQPK</sequence>
<keyword evidence="2 6" id="KW-0349">Heme</keyword>